<reference evidence="1 2" key="1">
    <citation type="submission" date="2019-11" db="EMBL/GenBank/DDBJ databases">
        <title>Whole genome sequence of Oryza granulata.</title>
        <authorList>
            <person name="Li W."/>
        </authorList>
    </citation>
    <scope>NUCLEOTIDE SEQUENCE [LARGE SCALE GENOMIC DNA]</scope>
    <source>
        <strain evidence="2">cv. Menghai</strain>
        <tissue evidence="1">Leaf</tissue>
    </source>
</reference>
<dbReference type="EMBL" id="SPHZ02000009">
    <property type="protein sequence ID" value="KAF0900301.1"/>
    <property type="molecule type" value="Genomic_DNA"/>
</dbReference>
<name>A0A6G1CJP2_9ORYZ</name>
<evidence type="ECO:0000313" key="2">
    <source>
        <dbReference type="Proteomes" id="UP000479710"/>
    </source>
</evidence>
<keyword evidence="2" id="KW-1185">Reference proteome</keyword>
<proteinExistence type="predicted"/>
<dbReference type="AlphaFoldDB" id="A0A6G1CJP2"/>
<evidence type="ECO:0000313" key="1">
    <source>
        <dbReference type="EMBL" id="KAF0900301.1"/>
    </source>
</evidence>
<accession>A0A6G1CJP2</accession>
<gene>
    <name evidence="1" type="ORF">E2562_030468</name>
</gene>
<protein>
    <submittedName>
        <fullName evidence="1">Uncharacterized protein</fullName>
    </submittedName>
</protein>
<organism evidence="1 2">
    <name type="scientific">Oryza meyeriana var. granulata</name>
    <dbReference type="NCBI Taxonomy" id="110450"/>
    <lineage>
        <taxon>Eukaryota</taxon>
        <taxon>Viridiplantae</taxon>
        <taxon>Streptophyta</taxon>
        <taxon>Embryophyta</taxon>
        <taxon>Tracheophyta</taxon>
        <taxon>Spermatophyta</taxon>
        <taxon>Magnoliopsida</taxon>
        <taxon>Liliopsida</taxon>
        <taxon>Poales</taxon>
        <taxon>Poaceae</taxon>
        <taxon>BOP clade</taxon>
        <taxon>Oryzoideae</taxon>
        <taxon>Oryzeae</taxon>
        <taxon>Oryzinae</taxon>
        <taxon>Oryza</taxon>
        <taxon>Oryza meyeriana</taxon>
    </lineage>
</organism>
<sequence>MSGSELLHPRLCDADFVCSVPPRERGELCKAASDGPIVCCCSGARHYIIFGGCTIVTKRELELPVPMERSSLPLGSIPKLAVCRWLGMLASPVSKTTFFTVGLCAQLDMRGVARRAGQVDPQPPPDAPPVEAVAALQRLRQLPAAVVAGAAYPADIVVVFCVWRTSPGVVALASGGRARADLLSEDEGRTRGGRRVQ</sequence>
<dbReference type="Proteomes" id="UP000479710">
    <property type="component" value="Unassembled WGS sequence"/>
</dbReference>
<comment type="caution">
    <text evidence="1">The sequence shown here is derived from an EMBL/GenBank/DDBJ whole genome shotgun (WGS) entry which is preliminary data.</text>
</comment>